<reference evidence="1" key="1">
    <citation type="submission" date="2015-05" db="UniProtKB">
        <authorList>
            <consortium name="EnsemblMetazoa"/>
        </authorList>
    </citation>
    <scope>IDENTIFICATION</scope>
</reference>
<dbReference type="InParanoid" id="T1I6I1"/>
<protein>
    <submittedName>
        <fullName evidence="1">Uncharacterized protein</fullName>
    </submittedName>
</protein>
<proteinExistence type="predicted"/>
<organism evidence="1 2">
    <name type="scientific">Rhodnius prolixus</name>
    <name type="common">Triatomid bug</name>
    <dbReference type="NCBI Taxonomy" id="13249"/>
    <lineage>
        <taxon>Eukaryota</taxon>
        <taxon>Metazoa</taxon>
        <taxon>Ecdysozoa</taxon>
        <taxon>Arthropoda</taxon>
        <taxon>Hexapoda</taxon>
        <taxon>Insecta</taxon>
        <taxon>Pterygota</taxon>
        <taxon>Neoptera</taxon>
        <taxon>Paraneoptera</taxon>
        <taxon>Hemiptera</taxon>
        <taxon>Heteroptera</taxon>
        <taxon>Panheteroptera</taxon>
        <taxon>Cimicomorpha</taxon>
        <taxon>Reduviidae</taxon>
        <taxon>Triatominae</taxon>
        <taxon>Rhodnius</taxon>
    </lineage>
</organism>
<evidence type="ECO:0000313" key="1">
    <source>
        <dbReference type="EnsemblMetazoa" id="RPRC011902-PA"/>
    </source>
</evidence>
<dbReference type="EMBL" id="ACPB03021188">
    <property type="status" value="NOT_ANNOTATED_CDS"/>
    <property type="molecule type" value="Genomic_DNA"/>
</dbReference>
<dbReference type="HOGENOM" id="CLU_3038434_0_0_1"/>
<dbReference type="VEuPathDB" id="VectorBase:RPRC011902"/>
<sequence>STKSNLFIINIYCYITIINITYVFTLLITFSAVSFIDGGVFSKQASLESILNFYK</sequence>
<accession>T1I6I1</accession>
<evidence type="ECO:0000313" key="2">
    <source>
        <dbReference type="Proteomes" id="UP000015103"/>
    </source>
</evidence>
<keyword evidence="2" id="KW-1185">Reference proteome</keyword>
<dbReference type="AlphaFoldDB" id="T1I6I1"/>
<dbReference type="EnsemblMetazoa" id="RPRC011902-RA">
    <property type="protein sequence ID" value="RPRC011902-PA"/>
    <property type="gene ID" value="RPRC011902"/>
</dbReference>
<dbReference type="Proteomes" id="UP000015103">
    <property type="component" value="Unassembled WGS sequence"/>
</dbReference>
<name>T1I6I1_RHOPR</name>